<name>X1L164_9ZZZZ</name>
<proteinExistence type="predicted"/>
<accession>X1L164</accession>
<dbReference type="EMBL" id="BARU01046137">
    <property type="protein sequence ID" value="GAH99625.1"/>
    <property type="molecule type" value="Genomic_DNA"/>
</dbReference>
<evidence type="ECO:0000313" key="2">
    <source>
        <dbReference type="EMBL" id="GAH99625.1"/>
    </source>
</evidence>
<keyword evidence="1" id="KW-0472">Membrane</keyword>
<feature type="non-terminal residue" evidence="2">
    <location>
        <position position="1"/>
    </location>
</feature>
<keyword evidence="1" id="KW-1133">Transmembrane helix</keyword>
<gene>
    <name evidence="2" type="ORF">S03H2_69718</name>
</gene>
<dbReference type="AlphaFoldDB" id="X1L164"/>
<reference evidence="2" key="1">
    <citation type="journal article" date="2014" name="Front. Microbiol.">
        <title>High frequency of phylogenetically diverse reductive dehalogenase-homologous genes in deep subseafloor sedimentary metagenomes.</title>
        <authorList>
            <person name="Kawai M."/>
            <person name="Futagami T."/>
            <person name="Toyoda A."/>
            <person name="Takaki Y."/>
            <person name="Nishi S."/>
            <person name="Hori S."/>
            <person name="Arai W."/>
            <person name="Tsubouchi T."/>
            <person name="Morono Y."/>
            <person name="Uchiyama I."/>
            <person name="Ito T."/>
            <person name="Fujiyama A."/>
            <person name="Inagaki F."/>
            <person name="Takami H."/>
        </authorList>
    </citation>
    <scope>NUCLEOTIDE SEQUENCE</scope>
    <source>
        <strain evidence="2">Expedition CK06-06</strain>
    </source>
</reference>
<organism evidence="2">
    <name type="scientific">marine sediment metagenome</name>
    <dbReference type="NCBI Taxonomy" id="412755"/>
    <lineage>
        <taxon>unclassified sequences</taxon>
        <taxon>metagenomes</taxon>
        <taxon>ecological metagenomes</taxon>
    </lineage>
</organism>
<feature type="transmembrane region" description="Helical" evidence="1">
    <location>
        <begin position="20"/>
        <end position="38"/>
    </location>
</feature>
<comment type="caution">
    <text evidence="2">The sequence shown here is derived from an EMBL/GenBank/DDBJ whole genome shotgun (WGS) entry which is preliminary data.</text>
</comment>
<sequence>NNCMLRPKTLNSLGNNRIEFILIVTQIGGLLVFLERMVSAGKLPKLMDILKLDEKPFEKMALTKSELVDILAKHKDMPKGG</sequence>
<evidence type="ECO:0000256" key="1">
    <source>
        <dbReference type="SAM" id="Phobius"/>
    </source>
</evidence>
<keyword evidence="1" id="KW-0812">Transmembrane</keyword>
<protein>
    <submittedName>
        <fullName evidence="2">Uncharacterized protein</fullName>
    </submittedName>
</protein>